<name>A0A4C1T090_EUMVA</name>
<gene>
    <name evidence="1" type="ORF">EVAR_92629_1</name>
</gene>
<reference evidence="1 2" key="1">
    <citation type="journal article" date="2019" name="Commun. Biol.">
        <title>The bagworm genome reveals a unique fibroin gene that provides high tensile strength.</title>
        <authorList>
            <person name="Kono N."/>
            <person name="Nakamura H."/>
            <person name="Ohtoshi R."/>
            <person name="Tomita M."/>
            <person name="Numata K."/>
            <person name="Arakawa K."/>
        </authorList>
    </citation>
    <scope>NUCLEOTIDE SEQUENCE [LARGE SCALE GENOMIC DNA]</scope>
</reference>
<organism evidence="1 2">
    <name type="scientific">Eumeta variegata</name>
    <name type="common">Bagworm moth</name>
    <name type="synonym">Eumeta japonica</name>
    <dbReference type="NCBI Taxonomy" id="151549"/>
    <lineage>
        <taxon>Eukaryota</taxon>
        <taxon>Metazoa</taxon>
        <taxon>Ecdysozoa</taxon>
        <taxon>Arthropoda</taxon>
        <taxon>Hexapoda</taxon>
        <taxon>Insecta</taxon>
        <taxon>Pterygota</taxon>
        <taxon>Neoptera</taxon>
        <taxon>Endopterygota</taxon>
        <taxon>Lepidoptera</taxon>
        <taxon>Glossata</taxon>
        <taxon>Ditrysia</taxon>
        <taxon>Tineoidea</taxon>
        <taxon>Psychidae</taxon>
        <taxon>Oiketicinae</taxon>
        <taxon>Eumeta</taxon>
    </lineage>
</organism>
<dbReference type="Proteomes" id="UP000299102">
    <property type="component" value="Unassembled WGS sequence"/>
</dbReference>
<accession>A0A4C1T090</accession>
<dbReference type="EMBL" id="BGZK01000023">
    <property type="protein sequence ID" value="GBP06671.1"/>
    <property type="molecule type" value="Genomic_DNA"/>
</dbReference>
<keyword evidence="2" id="KW-1185">Reference proteome</keyword>
<evidence type="ECO:0000313" key="2">
    <source>
        <dbReference type="Proteomes" id="UP000299102"/>
    </source>
</evidence>
<proteinExistence type="predicted"/>
<dbReference type="AlphaFoldDB" id="A0A4C1T090"/>
<protein>
    <submittedName>
        <fullName evidence="1">Uncharacterized protein</fullName>
    </submittedName>
</protein>
<comment type="caution">
    <text evidence="1">The sequence shown here is derived from an EMBL/GenBank/DDBJ whole genome shotgun (WGS) entry which is preliminary data.</text>
</comment>
<evidence type="ECO:0000313" key="1">
    <source>
        <dbReference type="EMBL" id="GBP06671.1"/>
    </source>
</evidence>
<sequence length="116" mass="12890">MSIGKLSPYLKLYRMWFWSDDRRWCLLGSEDVSGPRAYKAFALVDALAGAAMRGPRRHDYRSGEQRLSVLCGAGGGGSKHYLFGTPEITLIGIKSHYADAITRDCYGSLRETRALA</sequence>